<feature type="domain" description="Pseudouridine synthase I TruA alpha/beta" evidence="6">
    <location>
        <begin position="131"/>
        <end position="229"/>
    </location>
</feature>
<dbReference type="CDD" id="cd02570">
    <property type="entry name" value="PseudoU_synth_EcTruA"/>
    <property type="match status" value="1"/>
</dbReference>
<dbReference type="Proteomes" id="UP001194714">
    <property type="component" value="Unassembled WGS sequence"/>
</dbReference>
<organism evidence="7 8">
    <name type="scientific">Candidatus Neptunichlamydia vexilliferae</name>
    <dbReference type="NCBI Taxonomy" id="1651774"/>
    <lineage>
        <taxon>Bacteria</taxon>
        <taxon>Pseudomonadati</taxon>
        <taxon>Chlamydiota</taxon>
        <taxon>Chlamydiia</taxon>
        <taxon>Parachlamydiales</taxon>
        <taxon>Simkaniaceae</taxon>
        <taxon>Candidatus Neptunichlamydia</taxon>
    </lineage>
</organism>
<proteinExistence type="inferred from homology"/>
<dbReference type="Pfam" id="PF01416">
    <property type="entry name" value="PseudoU_synth_1"/>
    <property type="match status" value="1"/>
</dbReference>
<accession>A0ABS0B029</accession>
<dbReference type="Gene3D" id="3.30.70.580">
    <property type="entry name" value="Pseudouridine synthase I, catalytic domain, N-terminal subdomain"/>
    <property type="match status" value="1"/>
</dbReference>
<dbReference type="EMBL" id="JAAEJV010000038">
    <property type="protein sequence ID" value="MBF5059743.1"/>
    <property type="molecule type" value="Genomic_DNA"/>
</dbReference>
<comment type="function">
    <text evidence="4">Formation of pseudouridine at positions 38, 39 and 40 in the anticodon stem and loop of transfer RNAs.</text>
</comment>
<dbReference type="NCBIfam" id="TIGR00071">
    <property type="entry name" value="hisT_truA"/>
    <property type="match status" value="1"/>
</dbReference>
<dbReference type="InterPro" id="IPR020097">
    <property type="entry name" value="PsdUridine_synth_TruA_a/b_dom"/>
</dbReference>
<dbReference type="InterPro" id="IPR001406">
    <property type="entry name" value="PsdUridine_synth_TruA"/>
</dbReference>
<dbReference type="SUPFAM" id="SSF55120">
    <property type="entry name" value="Pseudouridine synthase"/>
    <property type="match status" value="1"/>
</dbReference>
<evidence type="ECO:0000259" key="6">
    <source>
        <dbReference type="Pfam" id="PF01416"/>
    </source>
</evidence>
<evidence type="ECO:0000256" key="4">
    <source>
        <dbReference type="HAMAP-Rule" id="MF_00171"/>
    </source>
</evidence>
<gene>
    <name evidence="4" type="primary">truA</name>
    <name evidence="7" type="ORF">NEPTK9_001260</name>
</gene>
<dbReference type="HAMAP" id="MF_00171">
    <property type="entry name" value="TruA"/>
    <property type="match status" value="1"/>
</dbReference>
<name>A0ABS0B029_9BACT</name>
<sequence>MKYKMTLSYDGTNYGGWQVQPNRITIQAVLEKVLGCPVTGSGRTDAGVHALCQVAHFSLETPPPDLNALLPPDIRVHNVVPVSNDFHARFSVKKKVYYYHFSSAPDPFNYRFKTRLPHNFDEALLKKALPLLLGTHDFSAFAGSGCGSKDPVKTLYRLDFAPEEGGFRLEFEGSGFLYKMVRNTVGTLLEVATRRRPPEGIQKILASKDRRLAGPTAPPKGLFLAKVDYY</sequence>
<evidence type="ECO:0000313" key="7">
    <source>
        <dbReference type="EMBL" id="MBF5059743.1"/>
    </source>
</evidence>
<dbReference type="GO" id="GO:0160147">
    <property type="term" value="F:tRNA pseudouridine(38-40) synthase activity"/>
    <property type="evidence" value="ECO:0007669"/>
    <property type="project" value="UniProtKB-EC"/>
</dbReference>
<evidence type="ECO:0000256" key="2">
    <source>
        <dbReference type="ARBA" id="ARBA00022694"/>
    </source>
</evidence>
<comment type="similarity">
    <text evidence="1 4 5">Belongs to the tRNA pseudouridine synthase TruA family.</text>
</comment>
<dbReference type="PANTHER" id="PTHR11142">
    <property type="entry name" value="PSEUDOURIDYLATE SYNTHASE"/>
    <property type="match status" value="1"/>
</dbReference>
<dbReference type="InterPro" id="IPR020094">
    <property type="entry name" value="TruA/RsuA/RluB/E/F_N"/>
</dbReference>
<keyword evidence="8" id="KW-1185">Reference proteome</keyword>
<dbReference type="InterPro" id="IPR020103">
    <property type="entry name" value="PsdUridine_synth_cat_dom_sf"/>
</dbReference>
<comment type="caution">
    <text evidence="4">Lacks conserved residue(s) required for the propagation of feature annotation.</text>
</comment>
<evidence type="ECO:0000313" key="8">
    <source>
        <dbReference type="Proteomes" id="UP001194714"/>
    </source>
</evidence>
<evidence type="ECO:0000256" key="1">
    <source>
        <dbReference type="ARBA" id="ARBA00009375"/>
    </source>
</evidence>
<dbReference type="PIRSF" id="PIRSF001430">
    <property type="entry name" value="tRNA_psdUrid_synth"/>
    <property type="match status" value="1"/>
</dbReference>
<evidence type="ECO:0000256" key="5">
    <source>
        <dbReference type="RuleBase" id="RU003792"/>
    </source>
</evidence>
<dbReference type="EC" id="5.4.99.12" evidence="4"/>
<keyword evidence="2 4" id="KW-0819">tRNA processing</keyword>
<reference evidence="7 8" key="1">
    <citation type="submission" date="2020-01" db="EMBL/GenBank/DDBJ databases">
        <title>Draft genome sequence of Cand. Neptunochlamydia vexilliferae K9.</title>
        <authorList>
            <person name="Schulz F."/>
            <person name="Koestlbacher S."/>
            <person name="Wascher F."/>
            <person name="Pizzetti I."/>
            <person name="Horn M."/>
        </authorList>
    </citation>
    <scope>NUCLEOTIDE SEQUENCE [LARGE SCALE GENOMIC DNA]</scope>
    <source>
        <strain evidence="7 8">K9</strain>
    </source>
</reference>
<evidence type="ECO:0000256" key="3">
    <source>
        <dbReference type="ARBA" id="ARBA00023235"/>
    </source>
</evidence>
<protein>
    <recommendedName>
        <fullName evidence="4">tRNA pseudouridine synthase A</fullName>
        <ecNumber evidence="4">5.4.99.12</ecNumber>
    </recommendedName>
    <alternativeName>
        <fullName evidence="4">tRNA pseudouridine(38-40) synthase</fullName>
    </alternativeName>
    <alternativeName>
        <fullName evidence="4">tRNA pseudouridylate synthase I</fullName>
    </alternativeName>
    <alternativeName>
        <fullName evidence="4">tRNA-uridine isomerase I</fullName>
    </alternativeName>
</protein>
<dbReference type="InterPro" id="IPR020095">
    <property type="entry name" value="PsdUridine_synth_TruA_C"/>
</dbReference>
<dbReference type="Gene3D" id="3.30.70.660">
    <property type="entry name" value="Pseudouridine synthase I, catalytic domain, C-terminal subdomain"/>
    <property type="match status" value="1"/>
</dbReference>
<dbReference type="PANTHER" id="PTHR11142:SF0">
    <property type="entry name" value="TRNA PSEUDOURIDINE SYNTHASE-LIKE 1"/>
    <property type="match status" value="1"/>
</dbReference>
<comment type="caution">
    <text evidence="7">The sequence shown here is derived from an EMBL/GenBank/DDBJ whole genome shotgun (WGS) entry which is preliminary data.</text>
</comment>
<feature type="binding site" evidence="4">
    <location>
        <position position="97"/>
    </location>
    <ligand>
        <name>substrate</name>
    </ligand>
</feature>
<comment type="subunit">
    <text evidence="4">Homodimer.</text>
</comment>
<keyword evidence="3 4" id="KW-0413">Isomerase</keyword>
<comment type="catalytic activity">
    <reaction evidence="4 5">
        <text>uridine(38/39/40) in tRNA = pseudouridine(38/39/40) in tRNA</text>
        <dbReference type="Rhea" id="RHEA:22376"/>
        <dbReference type="Rhea" id="RHEA-COMP:10085"/>
        <dbReference type="Rhea" id="RHEA-COMP:10087"/>
        <dbReference type="ChEBI" id="CHEBI:65314"/>
        <dbReference type="ChEBI" id="CHEBI:65315"/>
        <dbReference type="EC" id="5.4.99.12"/>
    </reaction>
</comment>
<dbReference type="RefSeq" id="WP_194848052.1">
    <property type="nucleotide sequence ID" value="NZ_JAAEJV010000038.1"/>
</dbReference>
<feature type="active site" description="Nucleophile" evidence="4">
    <location>
        <position position="45"/>
    </location>
</feature>